<reference evidence="1" key="1">
    <citation type="submission" date="2023-05" db="EMBL/GenBank/DDBJ databases">
        <title>Comparative genomics of Bacillaceae isolates and their secondary metabolite potential.</title>
        <authorList>
            <person name="Song L."/>
            <person name="Nielsen L.J."/>
            <person name="Mohite O."/>
            <person name="Xu X."/>
            <person name="Weber T."/>
            <person name="Kovacs A.T."/>
        </authorList>
    </citation>
    <scope>NUCLEOTIDE SEQUENCE</scope>
    <source>
        <strain evidence="1">LY1</strain>
    </source>
</reference>
<name>A0AAX3WWS3_9BACI</name>
<accession>A0AAX3WWS3</accession>
<organism evidence="1 2">
    <name type="scientific">Lysinibacillus pakistanensis</name>
    <dbReference type="NCBI Taxonomy" id="759811"/>
    <lineage>
        <taxon>Bacteria</taxon>
        <taxon>Bacillati</taxon>
        <taxon>Bacillota</taxon>
        <taxon>Bacilli</taxon>
        <taxon>Bacillales</taxon>
        <taxon>Bacillaceae</taxon>
        <taxon>Lysinibacillus</taxon>
    </lineage>
</organism>
<proteinExistence type="predicted"/>
<evidence type="ECO:0008006" key="3">
    <source>
        <dbReference type="Google" id="ProtNLM"/>
    </source>
</evidence>
<dbReference type="Proteomes" id="UP001178322">
    <property type="component" value="Chromosome"/>
</dbReference>
<evidence type="ECO:0000313" key="1">
    <source>
        <dbReference type="EMBL" id="WHY52059.1"/>
    </source>
</evidence>
<dbReference type="RefSeq" id="WP_283870544.1">
    <property type="nucleotide sequence ID" value="NZ_CP126101.1"/>
</dbReference>
<evidence type="ECO:0000313" key="2">
    <source>
        <dbReference type="Proteomes" id="UP001178322"/>
    </source>
</evidence>
<protein>
    <recommendedName>
        <fullName evidence="3">DUF1797 family protein</fullName>
    </recommendedName>
</protein>
<sequence length="81" mass="9814">MQNENLQELIYKLEVCLKTARTLQDEMLNQYFLRYEPKENKQDKAFVIFDFERMGIFASLVHQQITLTEKRVNKIKMEELV</sequence>
<gene>
    <name evidence="1" type="ORF">QNH24_02165</name>
</gene>
<dbReference type="EMBL" id="CP126101">
    <property type="protein sequence ID" value="WHY52059.1"/>
    <property type="molecule type" value="Genomic_DNA"/>
</dbReference>
<dbReference type="AlphaFoldDB" id="A0AAX3WWS3"/>